<gene>
    <name evidence="1" type="ORF">H8Q88_09290</name>
</gene>
<name>A0A9X0R978_VIBME</name>
<proteinExistence type="predicted"/>
<protein>
    <submittedName>
        <fullName evidence="1">Uncharacterized protein</fullName>
    </submittedName>
</protein>
<dbReference type="Proteomes" id="UP000615796">
    <property type="component" value="Unassembled WGS sequence"/>
</dbReference>
<dbReference type="AlphaFoldDB" id="A0A9X0R978"/>
<comment type="caution">
    <text evidence="1">The sequence shown here is derived from an EMBL/GenBank/DDBJ whole genome shotgun (WGS) entry which is preliminary data.</text>
</comment>
<dbReference type="EMBL" id="JACRUP010000005">
    <property type="protein sequence ID" value="MBC5851161.1"/>
    <property type="molecule type" value="Genomic_DNA"/>
</dbReference>
<evidence type="ECO:0000313" key="1">
    <source>
        <dbReference type="EMBL" id="MBC5851161.1"/>
    </source>
</evidence>
<accession>A0A9X0R978</accession>
<organism evidence="1 2">
    <name type="scientific">Vibrio metschnikovii</name>
    <dbReference type="NCBI Taxonomy" id="28172"/>
    <lineage>
        <taxon>Bacteria</taxon>
        <taxon>Pseudomonadati</taxon>
        <taxon>Pseudomonadota</taxon>
        <taxon>Gammaproteobacteria</taxon>
        <taxon>Vibrionales</taxon>
        <taxon>Vibrionaceae</taxon>
        <taxon>Vibrio</taxon>
    </lineage>
</organism>
<reference evidence="1" key="1">
    <citation type="submission" date="2020-08" db="EMBL/GenBank/DDBJ databases">
        <title>Genome Sequencing and Pan-Genome Analysis of Migratory bird Vibrio Strains, Inner Mongolia.</title>
        <authorList>
            <person name="Zheng L."/>
        </authorList>
    </citation>
    <scope>NUCLEOTIDE SEQUENCE</scope>
    <source>
        <strain evidence="1">M13F</strain>
    </source>
</reference>
<evidence type="ECO:0000313" key="2">
    <source>
        <dbReference type="Proteomes" id="UP000615796"/>
    </source>
</evidence>
<keyword evidence="2" id="KW-1185">Reference proteome</keyword>
<sequence>MRRKSKKNFPLSGGYYINKENDSQFNIRTALFHKLYSVFIDNNKIRIEETLTDGTIDHVGEFKTSDFLNQLTPSIPIESSFNNPQITMAVHLAIYRILSGKDSPERIEGWA</sequence>
<dbReference type="RefSeq" id="WP_187025954.1">
    <property type="nucleotide sequence ID" value="NZ_JACRUP010000005.1"/>
</dbReference>